<dbReference type="EMBL" id="CM042058">
    <property type="protein sequence ID" value="KAI3684811.1"/>
    <property type="molecule type" value="Genomic_DNA"/>
</dbReference>
<keyword evidence="2" id="KW-1185">Reference proteome</keyword>
<gene>
    <name evidence="1" type="ORF">L6452_34037</name>
</gene>
<reference evidence="1 2" key="2">
    <citation type="journal article" date="2022" name="Mol. Ecol. Resour.">
        <title>The genomes of chicory, endive, great burdock and yacon provide insights into Asteraceae paleo-polyploidization history and plant inulin production.</title>
        <authorList>
            <person name="Fan W."/>
            <person name="Wang S."/>
            <person name="Wang H."/>
            <person name="Wang A."/>
            <person name="Jiang F."/>
            <person name="Liu H."/>
            <person name="Zhao H."/>
            <person name="Xu D."/>
            <person name="Zhang Y."/>
        </authorList>
    </citation>
    <scope>NUCLEOTIDE SEQUENCE [LARGE SCALE GENOMIC DNA]</scope>
    <source>
        <strain evidence="2">cv. Niubang</strain>
    </source>
</reference>
<name>A0ACB8YHS3_ARCLA</name>
<protein>
    <submittedName>
        <fullName evidence="1">Uncharacterized protein</fullName>
    </submittedName>
</protein>
<proteinExistence type="predicted"/>
<organism evidence="1 2">
    <name type="scientific">Arctium lappa</name>
    <name type="common">Greater burdock</name>
    <name type="synonym">Lappa major</name>
    <dbReference type="NCBI Taxonomy" id="4217"/>
    <lineage>
        <taxon>Eukaryota</taxon>
        <taxon>Viridiplantae</taxon>
        <taxon>Streptophyta</taxon>
        <taxon>Embryophyta</taxon>
        <taxon>Tracheophyta</taxon>
        <taxon>Spermatophyta</taxon>
        <taxon>Magnoliopsida</taxon>
        <taxon>eudicotyledons</taxon>
        <taxon>Gunneridae</taxon>
        <taxon>Pentapetalae</taxon>
        <taxon>asterids</taxon>
        <taxon>campanulids</taxon>
        <taxon>Asterales</taxon>
        <taxon>Asteraceae</taxon>
        <taxon>Carduoideae</taxon>
        <taxon>Cardueae</taxon>
        <taxon>Arctiinae</taxon>
        <taxon>Arctium</taxon>
    </lineage>
</organism>
<evidence type="ECO:0000313" key="2">
    <source>
        <dbReference type="Proteomes" id="UP001055879"/>
    </source>
</evidence>
<comment type="caution">
    <text evidence="1">The sequence shown here is derived from an EMBL/GenBank/DDBJ whole genome shotgun (WGS) entry which is preliminary data.</text>
</comment>
<reference evidence="2" key="1">
    <citation type="journal article" date="2022" name="Mol. Ecol. Resour.">
        <title>The genomes of chicory, endive, great burdock and yacon provide insights into Asteraceae palaeo-polyploidization history and plant inulin production.</title>
        <authorList>
            <person name="Fan W."/>
            <person name="Wang S."/>
            <person name="Wang H."/>
            <person name="Wang A."/>
            <person name="Jiang F."/>
            <person name="Liu H."/>
            <person name="Zhao H."/>
            <person name="Xu D."/>
            <person name="Zhang Y."/>
        </authorList>
    </citation>
    <scope>NUCLEOTIDE SEQUENCE [LARGE SCALE GENOMIC DNA]</scope>
    <source>
        <strain evidence="2">cv. Niubang</strain>
    </source>
</reference>
<evidence type="ECO:0000313" key="1">
    <source>
        <dbReference type="EMBL" id="KAI3684811.1"/>
    </source>
</evidence>
<sequence length="80" mass="9222">MSLIARICGTPKLLFEEKRMVSTYIEKKWSPLLLTKIGFCLFVWWLLLAAGIGDGSLDSWWGCTCFACDYHVKYRINKGQ</sequence>
<accession>A0ACB8YHS3</accession>
<dbReference type="Proteomes" id="UP001055879">
    <property type="component" value="Linkage Group LG12"/>
</dbReference>